<evidence type="ECO:0008006" key="3">
    <source>
        <dbReference type="Google" id="ProtNLM"/>
    </source>
</evidence>
<accession>A0A7Y1ML33</accession>
<dbReference type="Pfam" id="PF15428">
    <property type="entry name" value="Imm26"/>
    <property type="match status" value="1"/>
</dbReference>
<name>A0A7Y1ML33_9PSED</name>
<dbReference type="Proteomes" id="UP000542111">
    <property type="component" value="Unassembled WGS sequence"/>
</dbReference>
<dbReference type="RefSeq" id="WP_169897418.1">
    <property type="nucleotide sequence ID" value="NZ_JAAQYP010000004.1"/>
</dbReference>
<evidence type="ECO:0000313" key="1">
    <source>
        <dbReference type="EMBL" id="NNA94167.1"/>
    </source>
</evidence>
<organism evidence="1 2">
    <name type="scientific">Pseudomonas gessardii</name>
    <dbReference type="NCBI Taxonomy" id="78544"/>
    <lineage>
        <taxon>Bacteria</taxon>
        <taxon>Pseudomonadati</taxon>
        <taxon>Pseudomonadota</taxon>
        <taxon>Gammaproteobacteria</taxon>
        <taxon>Pseudomonadales</taxon>
        <taxon>Pseudomonadaceae</taxon>
        <taxon>Pseudomonas</taxon>
    </lineage>
</organism>
<sequence length="189" mass="21547">MTALTAPKPGDLFYIPALNANDEPGFVLARYIELIPPALGHLIEVFAHFYTKIPASIEEVDTSRRLFRPIFCSMRFSGIPRWKVLFSDPGYKKSDSHYDKIQFAFERRIWMGGTSHPATTEQLSGIEPSICWRMDHVVFRVIAHLRGAIGENECMGHFDLPEDLRVDSNIPLDRVNKAAHSMQLLFKSK</sequence>
<dbReference type="EMBL" id="JAAQYP010000004">
    <property type="protein sequence ID" value="NNA94167.1"/>
    <property type="molecule type" value="Genomic_DNA"/>
</dbReference>
<dbReference type="InterPro" id="IPR029278">
    <property type="entry name" value="Imm26"/>
</dbReference>
<reference evidence="1 2" key="1">
    <citation type="journal article" date="2020" name="Front. Microbiol.">
        <title>Genetic Organization of the aprX-lipA2 Operon Affects the Proteolytic Potential of Pseudomonas Species in Milk.</title>
        <authorList>
            <person name="Maier C."/>
            <person name="Huptas C."/>
            <person name="von Neubeck M."/>
            <person name="Scherer S."/>
            <person name="Wenning M."/>
            <person name="Lucking G."/>
        </authorList>
    </citation>
    <scope>NUCLEOTIDE SEQUENCE [LARGE SCALE GENOMIC DNA]</scope>
    <source>
        <strain evidence="1 2">G4779</strain>
    </source>
</reference>
<proteinExistence type="predicted"/>
<evidence type="ECO:0000313" key="2">
    <source>
        <dbReference type="Proteomes" id="UP000542111"/>
    </source>
</evidence>
<protein>
    <recommendedName>
        <fullName evidence="3">Immunity protein 26</fullName>
    </recommendedName>
</protein>
<gene>
    <name evidence="1" type="ORF">HBO33_03240</name>
</gene>
<dbReference type="AlphaFoldDB" id="A0A7Y1ML33"/>
<comment type="caution">
    <text evidence="1">The sequence shown here is derived from an EMBL/GenBank/DDBJ whole genome shotgun (WGS) entry which is preliminary data.</text>
</comment>